<dbReference type="VEuPathDB" id="FungiDB:BTJ68_06322"/>
<dbReference type="Proteomes" id="UP000271337">
    <property type="component" value="Unassembled WGS sequence"/>
</dbReference>
<feature type="transmembrane region" description="Helical" evidence="1">
    <location>
        <begin position="42"/>
        <end position="59"/>
    </location>
</feature>
<keyword evidence="1" id="KW-0812">Transmembrane</keyword>
<evidence type="ECO:0000313" key="3">
    <source>
        <dbReference type="EMBL" id="RMY35295.1"/>
    </source>
</evidence>
<reference evidence="4 5" key="1">
    <citation type="journal article" date="2018" name="BMC Genomics">
        <title>Genomic evidence for intraspecific hybridization in a clonal and extremely halotolerant yeast.</title>
        <authorList>
            <person name="Gostincar C."/>
            <person name="Stajich J.E."/>
            <person name="Zupancic J."/>
            <person name="Zalar P."/>
            <person name="Gunde-Cimerman N."/>
        </authorList>
    </citation>
    <scope>NUCLEOTIDE SEQUENCE [LARGE SCALE GENOMIC DNA]</scope>
    <source>
        <strain evidence="3 5">EXF-6651</strain>
        <strain evidence="2 4">EXF-6669</strain>
    </source>
</reference>
<evidence type="ECO:0000256" key="1">
    <source>
        <dbReference type="SAM" id="Phobius"/>
    </source>
</evidence>
<proteinExistence type="predicted"/>
<keyword evidence="1" id="KW-1133">Transmembrane helix</keyword>
<dbReference type="Proteomes" id="UP000276864">
    <property type="component" value="Unassembled WGS sequence"/>
</dbReference>
<dbReference type="EMBL" id="QWIM01000385">
    <property type="protein sequence ID" value="RMY35295.1"/>
    <property type="molecule type" value="Genomic_DNA"/>
</dbReference>
<organism evidence="2 4">
    <name type="scientific">Hortaea werneckii</name>
    <name type="common">Black yeast</name>
    <name type="synonym">Cladosporium werneckii</name>
    <dbReference type="NCBI Taxonomy" id="91943"/>
    <lineage>
        <taxon>Eukaryota</taxon>
        <taxon>Fungi</taxon>
        <taxon>Dikarya</taxon>
        <taxon>Ascomycota</taxon>
        <taxon>Pezizomycotina</taxon>
        <taxon>Dothideomycetes</taxon>
        <taxon>Dothideomycetidae</taxon>
        <taxon>Mycosphaerellales</taxon>
        <taxon>Teratosphaeriaceae</taxon>
        <taxon>Hortaea</taxon>
    </lineage>
</organism>
<protein>
    <submittedName>
        <fullName evidence="2">Uncharacterized protein</fullName>
    </submittedName>
</protein>
<evidence type="ECO:0000313" key="2">
    <source>
        <dbReference type="EMBL" id="RMY00399.1"/>
    </source>
</evidence>
<accession>A0A3M6YBP5</accession>
<dbReference type="OrthoDB" id="2555959at2759"/>
<dbReference type="EMBL" id="QWIL01001707">
    <property type="protein sequence ID" value="RMY00399.1"/>
    <property type="molecule type" value="Genomic_DNA"/>
</dbReference>
<name>A0A3M6YBP5_HORWE</name>
<evidence type="ECO:0000313" key="4">
    <source>
        <dbReference type="Proteomes" id="UP000271337"/>
    </source>
</evidence>
<sequence length="92" mass="10671">MRHVPLLLSTPIHINNLYNRPHWVSKMSLWTSYRALSTRTRLLIGGGIMTYAVAGMFLSDKAEQFFGFEPTDQDRKRLQDSIPKIHAVDREK</sequence>
<comment type="caution">
    <text evidence="2">The sequence shown here is derived from an EMBL/GenBank/DDBJ whole genome shotgun (WGS) entry which is preliminary data.</text>
</comment>
<keyword evidence="1" id="KW-0472">Membrane</keyword>
<gene>
    <name evidence="3" type="ORF">D0866_04699</name>
    <name evidence="2" type="ORF">D0867_11762</name>
</gene>
<dbReference type="AlphaFoldDB" id="A0A3M6YBP5"/>
<evidence type="ECO:0000313" key="5">
    <source>
        <dbReference type="Proteomes" id="UP000276864"/>
    </source>
</evidence>